<evidence type="ECO:0000256" key="2">
    <source>
        <dbReference type="ARBA" id="ARBA00022692"/>
    </source>
</evidence>
<feature type="transmembrane region" description="Helical" evidence="6">
    <location>
        <begin position="120"/>
        <end position="137"/>
    </location>
</feature>
<dbReference type="GO" id="GO:0051301">
    <property type="term" value="P:cell division"/>
    <property type="evidence" value="ECO:0007669"/>
    <property type="project" value="InterPro"/>
</dbReference>
<sequence>MQNRSSFNIDYTLLSILILLGLVSIFTLNIIEPSLPSKYDGSNFWFRQAMWYIAGGVIIGAVMLIDYDRFHQITWFLYGIGVLSLLMLYLKFPSGIIHEANGATSWFSFPVIGTIQPGEFIKVILVLTLAHVIVRHNAKYVDKTFKSDLGLLGKIIALAAPIMFFLMEQPDLGGLLVIAAITGCMILVSGIRWRILLIIFFLGVTAVSLVAAVWIFFPAQVGTFLENLGLGHVASRFTGWLNPDENPDAGYQLLTAMLAVGSGQLFGKGMNNMEVYIPERHTDMIFTAVAEQFGFIGASIVVTLFFLLIYRLIHIAIQSNDAYGSFLITGIIGMFAYQIFQNIGMSIQLLPITGLPLPFLSYGGSSTLTYMLAIGIVLNVHSRTREYMFETRWKN</sequence>
<dbReference type="RefSeq" id="WP_068444537.1">
    <property type="nucleotide sequence ID" value="NZ_CP013862.1"/>
</dbReference>
<dbReference type="PANTHER" id="PTHR30474:SF1">
    <property type="entry name" value="PEPTIDOGLYCAN GLYCOSYLTRANSFERASE MRDB"/>
    <property type="match status" value="1"/>
</dbReference>
<feature type="transmembrane region" description="Helical" evidence="6">
    <location>
        <begin position="322"/>
        <end position="340"/>
    </location>
</feature>
<name>A0A0U4E5R0_9BACI</name>
<reference evidence="7 8" key="1">
    <citation type="submission" date="2016-01" db="EMBL/GenBank/DDBJ databases">
        <title>Complete genome sequence of strain Lentibacillus amyloliquefaciens LAM0015T isolated from saline sediment.</title>
        <authorList>
            <person name="Wang J.-L."/>
            <person name="He M.-X."/>
        </authorList>
    </citation>
    <scope>NUCLEOTIDE SEQUENCE [LARGE SCALE GENOMIC DNA]</scope>
    <source>
        <strain evidence="7 8">LAM0015</strain>
    </source>
</reference>
<keyword evidence="3" id="KW-0133">Cell shape</keyword>
<accession>A0A0U4E5R0</accession>
<dbReference type="STRING" id="1472767.AOX59_08360"/>
<feature type="transmembrane region" description="Helical" evidence="6">
    <location>
        <begin position="195"/>
        <end position="217"/>
    </location>
</feature>
<keyword evidence="2 6" id="KW-0812">Transmembrane</keyword>
<evidence type="ECO:0000256" key="5">
    <source>
        <dbReference type="ARBA" id="ARBA00023136"/>
    </source>
</evidence>
<feature type="transmembrane region" description="Helical" evidence="6">
    <location>
        <begin position="51"/>
        <end position="68"/>
    </location>
</feature>
<evidence type="ECO:0000256" key="6">
    <source>
        <dbReference type="SAM" id="Phobius"/>
    </source>
</evidence>
<dbReference type="Pfam" id="PF01098">
    <property type="entry name" value="FTSW_RODA_SPOVE"/>
    <property type="match status" value="1"/>
</dbReference>
<evidence type="ECO:0000256" key="4">
    <source>
        <dbReference type="ARBA" id="ARBA00022989"/>
    </source>
</evidence>
<dbReference type="GO" id="GO:0032153">
    <property type="term" value="C:cell division site"/>
    <property type="evidence" value="ECO:0007669"/>
    <property type="project" value="TreeGrafter"/>
</dbReference>
<dbReference type="GO" id="GO:0008360">
    <property type="term" value="P:regulation of cell shape"/>
    <property type="evidence" value="ECO:0007669"/>
    <property type="project" value="UniProtKB-KW"/>
</dbReference>
<dbReference type="OrthoDB" id="9768187at2"/>
<feature type="transmembrane region" description="Helical" evidence="6">
    <location>
        <begin position="12"/>
        <end position="31"/>
    </location>
</feature>
<feature type="transmembrane region" description="Helical" evidence="6">
    <location>
        <begin position="75"/>
        <end position="92"/>
    </location>
</feature>
<evidence type="ECO:0000313" key="8">
    <source>
        <dbReference type="Proteomes" id="UP000050331"/>
    </source>
</evidence>
<comment type="subcellular location">
    <subcellularLocation>
        <location evidence="1">Membrane</location>
        <topology evidence="1">Multi-pass membrane protein</topology>
    </subcellularLocation>
</comment>
<evidence type="ECO:0000256" key="1">
    <source>
        <dbReference type="ARBA" id="ARBA00004141"/>
    </source>
</evidence>
<feature type="transmembrane region" description="Helical" evidence="6">
    <location>
        <begin position="293"/>
        <end position="310"/>
    </location>
</feature>
<evidence type="ECO:0000256" key="3">
    <source>
        <dbReference type="ARBA" id="ARBA00022960"/>
    </source>
</evidence>
<keyword evidence="8" id="KW-1185">Reference proteome</keyword>
<dbReference type="GO" id="GO:0015648">
    <property type="term" value="F:lipid-linked peptidoglycan transporter activity"/>
    <property type="evidence" value="ECO:0007669"/>
    <property type="project" value="TreeGrafter"/>
</dbReference>
<dbReference type="AlphaFoldDB" id="A0A0U4E5R0"/>
<dbReference type="EMBL" id="CP013862">
    <property type="protein sequence ID" value="ALX48620.1"/>
    <property type="molecule type" value="Genomic_DNA"/>
</dbReference>
<evidence type="ECO:0000313" key="7">
    <source>
        <dbReference type="EMBL" id="ALX48620.1"/>
    </source>
</evidence>
<organism evidence="7 8">
    <name type="scientific">Lentibacillus amyloliquefaciens</name>
    <dbReference type="NCBI Taxonomy" id="1472767"/>
    <lineage>
        <taxon>Bacteria</taxon>
        <taxon>Bacillati</taxon>
        <taxon>Bacillota</taxon>
        <taxon>Bacilli</taxon>
        <taxon>Bacillales</taxon>
        <taxon>Bacillaceae</taxon>
        <taxon>Lentibacillus</taxon>
    </lineage>
</organism>
<dbReference type="InterPro" id="IPR001182">
    <property type="entry name" value="FtsW/RodA"/>
</dbReference>
<keyword evidence="4 6" id="KW-1133">Transmembrane helix</keyword>
<gene>
    <name evidence="7" type="ORF">AOX59_08360</name>
</gene>
<proteinExistence type="predicted"/>
<dbReference type="Proteomes" id="UP000050331">
    <property type="component" value="Chromosome"/>
</dbReference>
<feature type="transmembrane region" description="Helical" evidence="6">
    <location>
        <begin position="149"/>
        <end position="166"/>
    </location>
</feature>
<dbReference type="GO" id="GO:0005886">
    <property type="term" value="C:plasma membrane"/>
    <property type="evidence" value="ECO:0007669"/>
    <property type="project" value="TreeGrafter"/>
</dbReference>
<feature type="transmembrane region" description="Helical" evidence="6">
    <location>
        <begin position="360"/>
        <end position="380"/>
    </location>
</feature>
<dbReference type="PANTHER" id="PTHR30474">
    <property type="entry name" value="CELL CYCLE PROTEIN"/>
    <property type="match status" value="1"/>
</dbReference>
<feature type="transmembrane region" description="Helical" evidence="6">
    <location>
        <begin position="172"/>
        <end position="188"/>
    </location>
</feature>
<dbReference type="KEGG" id="lao:AOX59_08360"/>
<keyword evidence="5 6" id="KW-0472">Membrane</keyword>
<protein>
    <submittedName>
        <fullName evidence="7">Rod shape-determining protein RodA</fullName>
    </submittedName>
</protein>